<dbReference type="EMBL" id="BEHT01000041">
    <property type="protein sequence ID" value="GBC99881.1"/>
    <property type="molecule type" value="Genomic_DNA"/>
</dbReference>
<dbReference type="InterPro" id="IPR008978">
    <property type="entry name" value="HSP20-like_chaperone"/>
</dbReference>
<organism evidence="5 6">
    <name type="scientific">Candidatus Fervidibacter japonicus</name>
    <dbReference type="NCBI Taxonomy" id="2035412"/>
    <lineage>
        <taxon>Bacteria</taxon>
        <taxon>Candidatus Fervidibacterota</taxon>
        <taxon>Candidatus Fervidibacter</taxon>
    </lineage>
</organism>
<protein>
    <submittedName>
        <fullName evidence="5">Spore protein SP21</fullName>
    </submittedName>
</protein>
<feature type="domain" description="SHSP" evidence="3">
    <location>
        <begin position="33"/>
        <end position="146"/>
    </location>
</feature>
<evidence type="ECO:0000259" key="3">
    <source>
        <dbReference type="PROSITE" id="PS01031"/>
    </source>
</evidence>
<reference evidence="6" key="1">
    <citation type="submission" date="2017-09" db="EMBL/GenBank/DDBJ databases">
        <title>Metaegenomics of thermophilic ammonia-oxidizing enrichment culture.</title>
        <authorList>
            <person name="Kato S."/>
            <person name="Suzuki K."/>
        </authorList>
    </citation>
    <scope>NUCLEOTIDE SEQUENCE [LARGE SCALE GENOMIC DNA]</scope>
</reference>
<evidence type="ECO:0000313" key="5">
    <source>
        <dbReference type="EMBL" id="GBC99881.1"/>
    </source>
</evidence>
<feature type="domain" description="CS" evidence="4">
    <location>
        <begin position="38"/>
        <end position="142"/>
    </location>
</feature>
<dbReference type="Gene3D" id="2.60.40.790">
    <property type="match status" value="1"/>
</dbReference>
<dbReference type="SUPFAM" id="SSF49764">
    <property type="entry name" value="HSP20-like chaperones"/>
    <property type="match status" value="1"/>
</dbReference>
<dbReference type="CDD" id="cd06464">
    <property type="entry name" value="ACD_sHsps-like"/>
    <property type="match status" value="1"/>
</dbReference>
<evidence type="ECO:0000313" key="6">
    <source>
        <dbReference type="Proteomes" id="UP000236173"/>
    </source>
</evidence>
<dbReference type="PANTHER" id="PTHR11527">
    <property type="entry name" value="HEAT-SHOCK PROTEIN 20 FAMILY MEMBER"/>
    <property type="match status" value="1"/>
</dbReference>
<dbReference type="InterPro" id="IPR031107">
    <property type="entry name" value="Small_HSP"/>
</dbReference>
<dbReference type="InterPro" id="IPR002068">
    <property type="entry name" value="A-crystallin/Hsp20_dom"/>
</dbReference>
<evidence type="ECO:0000256" key="2">
    <source>
        <dbReference type="RuleBase" id="RU003616"/>
    </source>
</evidence>
<gene>
    <name evidence="5" type="primary">hspA_2</name>
    <name evidence="5" type="ORF">HRbin17_02413</name>
</gene>
<dbReference type="InterPro" id="IPR007052">
    <property type="entry name" value="CS_dom"/>
</dbReference>
<comment type="caution">
    <text evidence="5">The sequence shown here is derived from an EMBL/GenBank/DDBJ whole genome shotgun (WGS) entry which is preliminary data.</text>
</comment>
<comment type="similarity">
    <text evidence="1 2">Belongs to the small heat shock protein (HSP20) family.</text>
</comment>
<evidence type="ECO:0000259" key="4">
    <source>
        <dbReference type="PROSITE" id="PS51203"/>
    </source>
</evidence>
<dbReference type="AlphaFoldDB" id="A0A2H5XFE4"/>
<evidence type="ECO:0000256" key="1">
    <source>
        <dbReference type="PROSITE-ProRule" id="PRU00285"/>
    </source>
</evidence>
<dbReference type="Pfam" id="PF00011">
    <property type="entry name" value="HSP20"/>
    <property type="match status" value="1"/>
</dbReference>
<name>A0A2H5XFE4_9BACT</name>
<proteinExistence type="inferred from homology"/>
<dbReference type="PROSITE" id="PS51203">
    <property type="entry name" value="CS"/>
    <property type="match status" value="1"/>
</dbReference>
<dbReference type="Proteomes" id="UP000236173">
    <property type="component" value="Unassembled WGS sequence"/>
</dbReference>
<accession>A0A2H5XFE4</accession>
<sequence length="147" mass="17157">MAQMRRWSPFAELEAFRREMDRIFREFLGDERAPTTKGWTPLVDIYETPTELVVQAELPGVQPEKVRIELTDDRLVLRGSRDRTPTEEQATYHLLERHYGEFERTFALNVPVDTEKAEATYRDGVLTIRLPKIAPKQAKRIEVKVEG</sequence>
<dbReference type="PROSITE" id="PS01031">
    <property type="entry name" value="SHSP"/>
    <property type="match status" value="1"/>
</dbReference>